<evidence type="ECO:0000256" key="1">
    <source>
        <dbReference type="SAM" id="Coils"/>
    </source>
</evidence>
<dbReference type="WBParaSite" id="maker-PairedContig_2759-snap-gene-0.4-mRNA-1">
    <property type="protein sequence ID" value="maker-PairedContig_2759-snap-gene-0.4-mRNA-1"/>
    <property type="gene ID" value="maker-PairedContig_2759-snap-gene-0.4"/>
</dbReference>
<organism evidence="2">
    <name type="scientific">Wuchereria bancrofti</name>
    <dbReference type="NCBI Taxonomy" id="6293"/>
    <lineage>
        <taxon>Eukaryota</taxon>
        <taxon>Metazoa</taxon>
        <taxon>Ecdysozoa</taxon>
        <taxon>Nematoda</taxon>
        <taxon>Chromadorea</taxon>
        <taxon>Rhabditida</taxon>
        <taxon>Spirurina</taxon>
        <taxon>Spiruromorpha</taxon>
        <taxon>Filarioidea</taxon>
        <taxon>Onchocercidae</taxon>
        <taxon>Wuchereria</taxon>
    </lineage>
</organism>
<accession>A0A1I8ELQ6</accession>
<dbReference type="AlphaFoldDB" id="A0A1I8ELQ6"/>
<name>A0A1I8ELQ6_WUCBA</name>
<keyword evidence="1" id="KW-0175">Coiled coil</keyword>
<proteinExistence type="predicted"/>
<reference evidence="2" key="1">
    <citation type="submission" date="2016-11" db="UniProtKB">
        <authorList>
            <consortium name="WormBaseParasite"/>
        </authorList>
    </citation>
    <scope>IDENTIFICATION</scope>
    <source>
        <strain evidence="2">pt0022</strain>
    </source>
</reference>
<sequence>MGSRQEQISIEQFHKLSLITPTEDKQISNKKEKPIIDAAITANKLRSGYSTSEQSNSQQMTYPHSAITDSGQFQFDDNGIDKETNTTKRLLFKSTIITESSSPSTISSAYSVTDEMSEINEEKMSNYDLNESYKSGSYETKKHERKEKLNYSEENRKHRKDDNICSMKCNKLNSGNILKYESISNSSANSRIIQTHVELIKRQAQREKRLLEEWNSAISDLEERCQLVSFERLKLLLHSNNYSYT</sequence>
<feature type="coiled-coil region" evidence="1">
    <location>
        <begin position="197"/>
        <end position="224"/>
    </location>
</feature>
<evidence type="ECO:0000313" key="2">
    <source>
        <dbReference type="WBParaSite" id="maker-PairedContig_2759-snap-gene-0.4-mRNA-1"/>
    </source>
</evidence>
<protein>
    <submittedName>
        <fullName evidence="2">Uncharacterized protein</fullName>
    </submittedName>
</protein>